<dbReference type="RefSeq" id="WP_078666493.1">
    <property type="nucleotide sequence ID" value="NZ_FUXM01000047.1"/>
</dbReference>
<dbReference type="GO" id="GO:0004177">
    <property type="term" value="F:aminopeptidase activity"/>
    <property type="evidence" value="ECO:0007669"/>
    <property type="project" value="UniProtKB-KW"/>
</dbReference>
<reference evidence="6" key="1">
    <citation type="submission" date="2017-02" db="EMBL/GenBank/DDBJ databases">
        <authorList>
            <person name="Varghese N."/>
            <person name="Submissions S."/>
        </authorList>
    </citation>
    <scope>NUCLEOTIDE SEQUENCE [LARGE SCALE GENOMIC DNA]</scope>
    <source>
        <strain evidence="6">DSM 16521</strain>
    </source>
</reference>
<dbReference type="Gene3D" id="3.40.350.10">
    <property type="entry name" value="Creatinase/prolidase N-terminal domain"/>
    <property type="match status" value="1"/>
</dbReference>
<dbReference type="InterPro" id="IPR036005">
    <property type="entry name" value="Creatinase/aminopeptidase-like"/>
</dbReference>
<dbReference type="GO" id="GO:0046872">
    <property type="term" value="F:metal ion binding"/>
    <property type="evidence" value="ECO:0007669"/>
    <property type="project" value="UniProtKB-KW"/>
</dbReference>
<dbReference type="Pfam" id="PF00557">
    <property type="entry name" value="Peptidase_M24"/>
    <property type="match status" value="1"/>
</dbReference>
<evidence type="ECO:0000313" key="6">
    <source>
        <dbReference type="Proteomes" id="UP000189933"/>
    </source>
</evidence>
<protein>
    <submittedName>
        <fullName evidence="5">Xaa-Pro aminopeptidase</fullName>
    </submittedName>
</protein>
<dbReference type="InterPro" id="IPR001131">
    <property type="entry name" value="Peptidase_M24B_aminopep-P_CS"/>
</dbReference>
<dbReference type="OrthoDB" id="9806388at2"/>
<evidence type="ECO:0000259" key="4">
    <source>
        <dbReference type="Pfam" id="PF01321"/>
    </source>
</evidence>
<dbReference type="PANTHER" id="PTHR46112:SF3">
    <property type="entry name" value="AMINOPEPTIDASE YPDF"/>
    <property type="match status" value="1"/>
</dbReference>
<sequence length="357" mass="39612">MNSRVHKLRQYLQQEKLEGYLVNRPENRRYLSGFTGSNGWLLITEKDTLLLTDFRYLEQAAAQADGWQVIDLGNQPMEKLVQTIRETGISNVGFEADFLPYKQGQTLQEKLKPLELVAREGLVERLRWLKDEQELALIEKAVHIADQAFERLLPVIKPGISELELALELEFILRRLGSEGLAFPSIVASGPRSSLPHATPSQRQLQAGDFLKLDFGAVWQGYHSDMTRTVVLGKATAEQKKVYETVLAAQLQALAVIRPGLTGREVDKVARDLISAAGYGRNFGHGLGHSLGLVIHEEPRLSPQGDVTLAPGMVLTVEPGIYLPGWGGVRIEDVVVVTPEGCRVLTKAPKTLLEIEL</sequence>
<evidence type="ECO:0000256" key="1">
    <source>
        <dbReference type="ARBA" id="ARBA00022723"/>
    </source>
</evidence>
<keyword evidence="2" id="KW-0378">Hydrolase</keyword>
<keyword evidence="5" id="KW-0031">Aminopeptidase</keyword>
<dbReference type="SUPFAM" id="SSF55920">
    <property type="entry name" value="Creatinase/aminopeptidase"/>
    <property type="match status" value="1"/>
</dbReference>
<dbReference type="InterPro" id="IPR000994">
    <property type="entry name" value="Pept_M24"/>
</dbReference>
<dbReference type="Proteomes" id="UP000189933">
    <property type="component" value="Unassembled WGS sequence"/>
</dbReference>
<accession>A0A1T4S955</accession>
<dbReference type="EMBL" id="FUXM01000047">
    <property type="protein sequence ID" value="SKA24773.1"/>
    <property type="molecule type" value="Genomic_DNA"/>
</dbReference>
<dbReference type="AlphaFoldDB" id="A0A1T4S955"/>
<dbReference type="SUPFAM" id="SSF53092">
    <property type="entry name" value="Creatinase/prolidase N-terminal domain"/>
    <property type="match status" value="1"/>
</dbReference>
<keyword evidence="5" id="KW-0645">Protease</keyword>
<dbReference type="PRINTS" id="PR00599">
    <property type="entry name" value="MAPEPTIDASE"/>
</dbReference>
<keyword evidence="6" id="KW-1185">Reference proteome</keyword>
<dbReference type="InterPro" id="IPR029149">
    <property type="entry name" value="Creatin/AminoP/Spt16_N"/>
</dbReference>
<feature type="domain" description="Peptidase M24" evidence="3">
    <location>
        <begin position="137"/>
        <end position="338"/>
    </location>
</feature>
<dbReference type="Pfam" id="PF01321">
    <property type="entry name" value="Creatinase_N"/>
    <property type="match status" value="1"/>
</dbReference>
<proteinExistence type="predicted"/>
<name>A0A1T4S955_9FIRM</name>
<evidence type="ECO:0000313" key="5">
    <source>
        <dbReference type="EMBL" id="SKA24773.1"/>
    </source>
</evidence>
<dbReference type="PROSITE" id="PS00491">
    <property type="entry name" value="PROLINE_PEPTIDASE"/>
    <property type="match status" value="1"/>
</dbReference>
<organism evidence="5 6">
    <name type="scientific">Carboxydocella sporoproducens DSM 16521</name>
    <dbReference type="NCBI Taxonomy" id="1121270"/>
    <lineage>
        <taxon>Bacteria</taxon>
        <taxon>Bacillati</taxon>
        <taxon>Bacillota</taxon>
        <taxon>Clostridia</taxon>
        <taxon>Eubacteriales</taxon>
        <taxon>Clostridiales Family XVI. Incertae Sedis</taxon>
        <taxon>Carboxydocella</taxon>
    </lineage>
</organism>
<dbReference type="Gene3D" id="3.90.230.10">
    <property type="entry name" value="Creatinase/methionine aminopeptidase superfamily"/>
    <property type="match status" value="1"/>
</dbReference>
<dbReference type="CDD" id="cd01092">
    <property type="entry name" value="APP-like"/>
    <property type="match status" value="1"/>
</dbReference>
<dbReference type="InterPro" id="IPR050659">
    <property type="entry name" value="Peptidase_M24B"/>
</dbReference>
<dbReference type="GO" id="GO:0008235">
    <property type="term" value="F:metalloexopeptidase activity"/>
    <property type="evidence" value="ECO:0007669"/>
    <property type="project" value="UniProtKB-ARBA"/>
</dbReference>
<dbReference type="InterPro" id="IPR001714">
    <property type="entry name" value="Pept_M24_MAP"/>
</dbReference>
<gene>
    <name evidence="5" type="ORF">SAMN02745885_02525</name>
</gene>
<feature type="domain" description="Creatinase N-terminal" evidence="4">
    <location>
        <begin position="4"/>
        <end position="127"/>
    </location>
</feature>
<dbReference type="PANTHER" id="PTHR46112">
    <property type="entry name" value="AMINOPEPTIDASE"/>
    <property type="match status" value="1"/>
</dbReference>
<keyword evidence="1" id="KW-0479">Metal-binding</keyword>
<evidence type="ECO:0000259" key="3">
    <source>
        <dbReference type="Pfam" id="PF00557"/>
    </source>
</evidence>
<evidence type="ECO:0000256" key="2">
    <source>
        <dbReference type="ARBA" id="ARBA00022801"/>
    </source>
</evidence>
<dbReference type="InterPro" id="IPR000587">
    <property type="entry name" value="Creatinase_N"/>
</dbReference>